<dbReference type="EMBL" id="HACG01015348">
    <property type="protein sequence ID" value="CEK62213.1"/>
    <property type="molecule type" value="Transcribed_RNA"/>
</dbReference>
<protein>
    <submittedName>
        <fullName evidence="1">Uncharacterized protein</fullName>
    </submittedName>
</protein>
<sequence length="59" mass="6815">GLFLLARFSFSRWLNQGSLAGKKKNRTIAHYEVSGKHQLNFVVNGERKLNIKFVEKLPQ</sequence>
<organism evidence="1">
    <name type="scientific">Arion vulgaris</name>
    <dbReference type="NCBI Taxonomy" id="1028688"/>
    <lineage>
        <taxon>Eukaryota</taxon>
        <taxon>Metazoa</taxon>
        <taxon>Spiralia</taxon>
        <taxon>Lophotrochozoa</taxon>
        <taxon>Mollusca</taxon>
        <taxon>Gastropoda</taxon>
        <taxon>Heterobranchia</taxon>
        <taxon>Euthyneura</taxon>
        <taxon>Panpulmonata</taxon>
        <taxon>Eupulmonata</taxon>
        <taxon>Stylommatophora</taxon>
        <taxon>Helicina</taxon>
        <taxon>Arionoidea</taxon>
        <taxon>Arionidae</taxon>
        <taxon>Arion</taxon>
    </lineage>
</organism>
<feature type="non-terminal residue" evidence="1">
    <location>
        <position position="1"/>
    </location>
</feature>
<accession>A0A0B6Z109</accession>
<name>A0A0B6Z109_9EUPU</name>
<proteinExistence type="predicted"/>
<gene>
    <name evidence="1" type="primary">ORF44530</name>
</gene>
<dbReference type="AlphaFoldDB" id="A0A0B6Z109"/>
<evidence type="ECO:0000313" key="1">
    <source>
        <dbReference type="EMBL" id="CEK62213.1"/>
    </source>
</evidence>
<reference evidence="1" key="1">
    <citation type="submission" date="2014-12" db="EMBL/GenBank/DDBJ databases">
        <title>Insight into the proteome of Arion vulgaris.</title>
        <authorList>
            <person name="Aradska J."/>
            <person name="Bulat T."/>
            <person name="Smidak R."/>
            <person name="Sarate P."/>
            <person name="Gangsoo J."/>
            <person name="Sialana F."/>
            <person name="Bilban M."/>
            <person name="Lubec G."/>
        </authorList>
    </citation>
    <scope>NUCLEOTIDE SEQUENCE</scope>
    <source>
        <tissue evidence="1">Skin</tissue>
    </source>
</reference>